<evidence type="ECO:0000313" key="1">
    <source>
        <dbReference type="EMBL" id="ASM78082.1"/>
    </source>
</evidence>
<keyword evidence="2" id="KW-1185">Reference proteome</keyword>
<sequence>MCLRGLRNIDHATIRVFLRLLNSSGRAHYTWNAQICDEASDTPPDLLIFSLPEHDTLALPPVQAPVIVLKHPQQTPPHWPHHAVARPLQMEEFTEVLLEIESLLATSSQQPVFSQHSPVNYHDTHLQYKLAAWPSSSVLMQNPQFSRLAAFLRSRFLGFNELMRLSRCDDSTAVLFLSTLHDLHLLQIQRQNTLGPASPAVLATPAARVLGIIERLRHKMGLEKMS</sequence>
<reference evidence="1 2" key="1">
    <citation type="submission" date="2017-07" db="EMBL/GenBank/DDBJ databases">
        <title>Complete Genome Sequence of the cosmetic ferment Vitreoscilla filiformis (ATCC15551).</title>
        <authorList>
            <person name="Contreras S."/>
            <person name="Sagory-Zalkind P."/>
            <person name="Blanquart H."/>
            <person name="Iltis A."/>
            <person name="Morand S.C."/>
        </authorList>
    </citation>
    <scope>NUCLEOTIDE SEQUENCE [LARGE SCALE GENOMIC DNA]</scope>
    <source>
        <strain evidence="1 2">ATCC 15551</strain>
    </source>
</reference>
<dbReference type="KEGG" id="vff:VITFI_CDS2304"/>
<dbReference type="AlphaFoldDB" id="A0A221KGA8"/>
<evidence type="ECO:0000313" key="2">
    <source>
        <dbReference type="Proteomes" id="UP000199729"/>
    </source>
</evidence>
<accession>A0A221KGA8</accession>
<dbReference type="EMBL" id="CP022423">
    <property type="protein sequence ID" value="ASM78082.1"/>
    <property type="molecule type" value="Genomic_DNA"/>
</dbReference>
<organism evidence="1 2">
    <name type="scientific">Vitreoscilla filiformis</name>
    <dbReference type="NCBI Taxonomy" id="63"/>
    <lineage>
        <taxon>Bacteria</taxon>
        <taxon>Pseudomonadati</taxon>
        <taxon>Pseudomonadota</taxon>
        <taxon>Betaproteobacteria</taxon>
        <taxon>Neisseriales</taxon>
        <taxon>Neisseriaceae</taxon>
        <taxon>Vitreoscilla</taxon>
    </lineage>
</organism>
<dbReference type="Proteomes" id="UP000199729">
    <property type="component" value="Chromosome"/>
</dbReference>
<proteinExistence type="predicted"/>
<gene>
    <name evidence="1" type="ORF">VITFI_CDS2304</name>
</gene>
<protein>
    <submittedName>
        <fullName evidence="1">Uncharacterized protein</fullName>
    </submittedName>
</protein>
<name>A0A221KGA8_VITFI</name>